<dbReference type="GO" id="GO:0005635">
    <property type="term" value="C:nuclear envelope"/>
    <property type="evidence" value="ECO:0007669"/>
    <property type="project" value="TreeGrafter"/>
</dbReference>
<feature type="compositionally biased region" description="Pro residues" evidence="1">
    <location>
        <begin position="88"/>
        <end position="98"/>
    </location>
</feature>
<feature type="region of interest" description="Disordered" evidence="1">
    <location>
        <begin position="674"/>
        <end position="713"/>
    </location>
</feature>
<feature type="compositionally biased region" description="Polar residues" evidence="1">
    <location>
        <begin position="674"/>
        <end position="689"/>
    </location>
</feature>
<dbReference type="PANTHER" id="PTHR33416">
    <property type="entry name" value="NUCLEAR PORE COMPLEX PROTEIN NUP1"/>
    <property type="match status" value="1"/>
</dbReference>
<feature type="region of interest" description="Disordered" evidence="1">
    <location>
        <begin position="1"/>
        <end position="59"/>
    </location>
</feature>
<gene>
    <name evidence="2" type="ORF">Tsubulata_017748</name>
</gene>
<feature type="region of interest" description="Disordered" evidence="1">
    <location>
        <begin position="1186"/>
        <end position="1244"/>
    </location>
</feature>
<feature type="compositionally biased region" description="Basic residues" evidence="1">
    <location>
        <begin position="25"/>
        <end position="35"/>
    </location>
</feature>
<feature type="compositionally biased region" description="Basic residues" evidence="1">
    <location>
        <begin position="1335"/>
        <end position="1347"/>
    </location>
</feature>
<dbReference type="GO" id="GO:0071763">
    <property type="term" value="P:nuclear membrane organization"/>
    <property type="evidence" value="ECO:0007669"/>
    <property type="project" value="TreeGrafter"/>
</dbReference>
<comment type="caution">
    <text evidence="2">The sequence shown here is derived from an EMBL/GenBank/DDBJ whole genome shotgun (WGS) entry which is preliminary data.</text>
</comment>
<feature type="region of interest" description="Disordered" evidence="1">
    <location>
        <begin position="83"/>
        <end position="140"/>
    </location>
</feature>
<organism evidence="2 3">
    <name type="scientific">Turnera subulata</name>
    <dbReference type="NCBI Taxonomy" id="218843"/>
    <lineage>
        <taxon>Eukaryota</taxon>
        <taxon>Viridiplantae</taxon>
        <taxon>Streptophyta</taxon>
        <taxon>Embryophyta</taxon>
        <taxon>Tracheophyta</taxon>
        <taxon>Spermatophyta</taxon>
        <taxon>Magnoliopsida</taxon>
        <taxon>eudicotyledons</taxon>
        <taxon>Gunneridae</taxon>
        <taxon>Pentapetalae</taxon>
        <taxon>rosids</taxon>
        <taxon>fabids</taxon>
        <taxon>Malpighiales</taxon>
        <taxon>Passifloraceae</taxon>
        <taxon>Turnera</taxon>
    </lineage>
</organism>
<reference evidence="2" key="2">
    <citation type="journal article" date="2023" name="Plants (Basel)">
        <title>Annotation of the Turnera subulata (Passifloraceae) Draft Genome Reveals the S-Locus Evolved after the Divergence of Turneroideae from Passifloroideae in a Stepwise Manner.</title>
        <authorList>
            <person name="Henning P.M."/>
            <person name="Roalson E.H."/>
            <person name="Mir W."/>
            <person name="McCubbin A.G."/>
            <person name="Shore J.S."/>
        </authorList>
    </citation>
    <scope>NUCLEOTIDE SEQUENCE</scope>
    <source>
        <strain evidence="2">F60SS</strain>
    </source>
</reference>
<reference evidence="2" key="1">
    <citation type="submission" date="2022-02" db="EMBL/GenBank/DDBJ databases">
        <authorList>
            <person name="Henning P.M."/>
            <person name="McCubbin A.G."/>
            <person name="Shore J.S."/>
        </authorList>
    </citation>
    <scope>NUCLEOTIDE SEQUENCE</scope>
    <source>
        <strain evidence="2">F60SS</strain>
        <tissue evidence="2">Leaves</tissue>
    </source>
</reference>
<sequence>MAAVPPPRDRDNASYNDGGGQGYGKFRKQPYRRTRATPYDRPPTVVRNAAGGGLQGQGWLSKLVDPAQRLITSGAYRLFGSVFRKRLPPPPPPQPPEQPELGRGDADEQPPESFAAQGLLGKRAEADNGCDNRSSGSDGVSHLETILKQKTFTRSEIDHLTTILLSRMPDGDEEKRPELTHSRAIVPQERKEFPSTPFREVGVDRNLLSAPSHSRVLDEDVASPAELAKAFMVSRPSMGSPSKQGFHNQSLRENSTALITHPFSAKSPMPSHVTSSSGRAGFAENGFVTPRSRGRTAIYSMARTPYARVQPASSLQISGAVIDTFGEQPSSSQNLWEKNRFSGSKQGALKRRFSVLDSDIGSVGPIRRIRQKSNLLPSSKTLSSREAGVASDAVERPSIEKPVSAGEASRGNRDKDIHGSGFNPVSSKSREVASKILQQLDVLVSSREKSPAKLSPSMLSGPALKSLENVDSSKFLENLDVNQGNILPNARDKQPQKLDKIEENGLIKAIASYDKSTPSINSLDSTNLAKKDVPSLKPTPGPVTDGVPQSSLQRKRGFQMSAHEDFLELDYDDNPKGTLPATFSGRTEKLETISAENGTSAVDAVGVQKLPASTDSVVTESSNGLAAPAIPPPAVTVQQAVEESRSTLFSDKAVLPGKPGAALSPLEKVVPAKSQHSVSSIPNSISATGMESGGDLPDSKQGGLSSTPIITGKNDSVEEDTELQKVDGKNNIKSDFFGRPPEPLSAVPTPSTSSIFSFGVAASSTLSNGSITSTPIFSSSLPIHSNNIHQNSSNNSSGTLASSISDAVAVSSAPSNGSNGSLGISAPAPLFKFGSSMVPPTSVSSGPESNVIKSVEEKTRKASFPNLSNAHFGGTSSAMTSIGGTSSAITSTGGNMFGGTSAGASTSDAFAITSSGANNFGSSSVNSSTGFGGFSYAPSAVTSSGSGTIGGMPSVIAGATLSGSAAVMSSENNNVSSASMAANSSPTANFGFTSGAASTTTIQSQGVNPFVASSAHTGFGASTQSMPLQFSSSASTPSSSIAGNTNLSVGSSVPSSSTSAATLFNSGAFGLTSSSSTSNSISSSSSMTTSIFGSSWQGTKSSPLAGPTSSSSSSSPSFFTFGAPSTANSAAISTPGVFGSSIGTSTSASLFSVASNTSSASPFPSFNTTSSASPFTSLNTTSSASPFSFSSPAISTQPQSISTQPQSVFGNPSSNFAFGSTPSSSTEQMTMEDSMAEDTMQASSPPVPVFGQQPPSAGFTFGSTAPPAGNPFGAATPPGNQFGAATPPGPSPFQFATGQQTPVASQSTSLFQSGSLNGGGGSFSLGTGGEDKSQRRIIRAKRPGRKK</sequence>
<feature type="compositionally biased region" description="Low complexity" evidence="1">
    <location>
        <begin position="1186"/>
        <end position="1207"/>
    </location>
</feature>
<protein>
    <recommendedName>
        <fullName evidence="4">Nuclear pore complex protein NUP1</fullName>
    </recommendedName>
</protein>
<name>A0A9Q0GHB2_9ROSI</name>
<evidence type="ECO:0000313" key="3">
    <source>
        <dbReference type="Proteomes" id="UP001141552"/>
    </source>
</evidence>
<dbReference type="Proteomes" id="UP001141552">
    <property type="component" value="Unassembled WGS sequence"/>
</dbReference>
<accession>A0A9Q0GHB2</accession>
<feature type="region of interest" description="Disordered" evidence="1">
    <location>
        <begin position="371"/>
        <end position="430"/>
    </location>
</feature>
<keyword evidence="3" id="KW-1185">Reference proteome</keyword>
<evidence type="ECO:0008006" key="4">
    <source>
        <dbReference type="Google" id="ProtNLM"/>
    </source>
</evidence>
<feature type="region of interest" description="Disordered" evidence="1">
    <location>
        <begin position="520"/>
        <end position="555"/>
    </location>
</feature>
<evidence type="ECO:0000313" key="2">
    <source>
        <dbReference type="EMBL" id="KAJ4849638.1"/>
    </source>
</evidence>
<dbReference type="GO" id="GO:0016973">
    <property type="term" value="P:poly(A)+ mRNA export from nucleus"/>
    <property type="evidence" value="ECO:0007669"/>
    <property type="project" value="TreeGrafter"/>
</dbReference>
<feature type="compositionally biased region" description="Gly residues" evidence="1">
    <location>
        <begin position="1316"/>
        <end position="1328"/>
    </location>
</feature>
<proteinExistence type="predicted"/>
<feature type="region of interest" description="Disordered" evidence="1">
    <location>
        <begin position="1264"/>
        <end position="1347"/>
    </location>
</feature>
<dbReference type="PANTHER" id="PTHR33416:SF20">
    <property type="entry name" value="NUCLEAR PORE COMPLEX PROTEIN NUP1"/>
    <property type="match status" value="1"/>
</dbReference>
<feature type="compositionally biased region" description="Polar residues" evidence="1">
    <location>
        <begin position="372"/>
        <end position="384"/>
    </location>
</feature>
<feature type="compositionally biased region" description="Polar residues" evidence="1">
    <location>
        <begin position="1294"/>
        <end position="1308"/>
    </location>
</feature>
<dbReference type="EMBL" id="JAKUCV010000534">
    <property type="protein sequence ID" value="KAJ4849638.1"/>
    <property type="molecule type" value="Genomic_DNA"/>
</dbReference>
<feature type="compositionally biased region" description="Polar residues" evidence="1">
    <location>
        <begin position="1208"/>
        <end position="1231"/>
    </location>
</feature>
<evidence type="ECO:0000256" key="1">
    <source>
        <dbReference type="SAM" id="MobiDB-lite"/>
    </source>
</evidence>
<dbReference type="OrthoDB" id="653468at2759"/>